<dbReference type="Gene3D" id="2.30.130.110">
    <property type="match status" value="1"/>
</dbReference>
<dbReference type="PANTHER" id="PTHR30536">
    <property type="entry name" value="ALTRONATE/GALACTARATE DEHYDRATASE"/>
    <property type="match status" value="1"/>
</dbReference>
<dbReference type="EMBL" id="JRMW01000021">
    <property type="protein sequence ID" value="KGF05015.1"/>
    <property type="molecule type" value="Genomic_DNA"/>
</dbReference>
<protein>
    <submittedName>
        <fullName evidence="5">Galactarate dehydrogenase</fullName>
        <ecNumber evidence="5">4.2.1.42</ecNumber>
    </submittedName>
</protein>
<evidence type="ECO:0000256" key="1">
    <source>
        <dbReference type="ARBA" id="ARBA00010986"/>
    </source>
</evidence>
<dbReference type="InterPro" id="IPR052172">
    <property type="entry name" value="UxaA_altronate/galactarate_dh"/>
</dbReference>
<evidence type="ECO:0000259" key="4">
    <source>
        <dbReference type="Pfam" id="PF20629"/>
    </source>
</evidence>
<dbReference type="CDD" id="cd11613">
    <property type="entry name" value="SAF_AH_GD"/>
    <property type="match status" value="1"/>
</dbReference>
<proteinExistence type="inferred from homology"/>
<dbReference type="PANTHER" id="PTHR30536:SF1">
    <property type="entry name" value="GALACTARATE DEHYDRATASE (L-THREO-FORMING)"/>
    <property type="match status" value="1"/>
</dbReference>
<dbReference type="Proteomes" id="UP000029579">
    <property type="component" value="Unassembled WGS sequence"/>
</dbReference>
<dbReference type="GO" id="GO:0019698">
    <property type="term" value="P:D-galacturonate catabolic process"/>
    <property type="evidence" value="ECO:0007669"/>
    <property type="project" value="TreeGrafter"/>
</dbReference>
<dbReference type="Pfam" id="PF04295">
    <property type="entry name" value="GD_AH_second"/>
    <property type="match status" value="1"/>
</dbReference>
<sequence>MSLEYIKINSKDNNITVVKEDGLSEGTCIQNYNLVLKNDVPLGNKIAIVDIKKDEPIIRYGEIIGFADRDISKGEFIDYRAIHVNKIKDLDIEVPYLSRKTTNKENKDRYFYGYENPDGTVGTKNLLAISTNVQCSEGFVNKLIDYIEENLLDNYENVDGVVAVSHAYGCGVAINALNAEIPQRIINNIIKNPNFGGEVMMVCLGCEKFTHDMINSVSTQDVLVQQDASFEKSFNRAVEMAKERLERLNKRTRTKQPLSKLRLGLQCGGSDALSGITANPTIGYVADRLVEYGASVIFSEVTEVRDASNIILSRIKDRSLREKYVKEIRWYDYYLEKARVDRSANPSPGNKAGGLTTVIDKAMGSVAKSGSSDITDVLSPGEQIKKPGLTFAATPASDFVCGTCQVASGINLMLFSSGKGTTYNLTQVPVVKISTNNLLAKKWNDLIDFNAGDIAIGKTTVEEKGEELLDYIVEVASGRKNTKSDELGLDNALVVFNPAPIT</sequence>
<organism evidence="5 6">
    <name type="scientific">Anaerococcus lactolyticus S7-1-13</name>
    <dbReference type="NCBI Taxonomy" id="1284686"/>
    <lineage>
        <taxon>Bacteria</taxon>
        <taxon>Bacillati</taxon>
        <taxon>Bacillota</taxon>
        <taxon>Tissierellia</taxon>
        <taxon>Tissierellales</taxon>
        <taxon>Peptoniphilaceae</taxon>
        <taxon>Anaerococcus</taxon>
    </lineage>
</organism>
<reference evidence="5 6" key="1">
    <citation type="submission" date="2014-07" db="EMBL/GenBank/DDBJ databases">
        <authorList>
            <person name="McCorrison J."/>
            <person name="Sanka R."/>
            <person name="Torralba M."/>
            <person name="Gillis M."/>
            <person name="Haft D.H."/>
            <person name="Methe B."/>
            <person name="Sutton G."/>
            <person name="Nelson K.E."/>
        </authorList>
    </citation>
    <scope>NUCLEOTIDE SEQUENCE [LARGE SCALE GENOMIC DNA]</scope>
    <source>
        <strain evidence="5 6">S7-1-13</strain>
    </source>
</reference>
<evidence type="ECO:0000256" key="2">
    <source>
        <dbReference type="ARBA" id="ARBA00023239"/>
    </source>
</evidence>
<evidence type="ECO:0000313" key="5">
    <source>
        <dbReference type="EMBL" id="KGF05015.1"/>
    </source>
</evidence>
<dbReference type="InterPro" id="IPR048332">
    <property type="entry name" value="GD_AH_C"/>
</dbReference>
<dbReference type="GO" id="GO:0008867">
    <property type="term" value="F:galactarate dehydratase activity"/>
    <property type="evidence" value="ECO:0007669"/>
    <property type="project" value="UniProtKB-EC"/>
</dbReference>
<dbReference type="InterPro" id="IPR044144">
    <property type="entry name" value="SAF_UxaA/GarD"/>
</dbReference>
<gene>
    <name evidence="5" type="primary">garD</name>
    <name evidence="5" type="ORF">HMPREF1630_01760</name>
</gene>
<feature type="domain" description="D-galactarate/Altronate dehydratase C-terminal" evidence="4">
    <location>
        <begin position="258"/>
        <end position="497"/>
    </location>
</feature>
<dbReference type="InterPro" id="IPR007392">
    <property type="entry name" value="GD_AH_second"/>
</dbReference>
<keyword evidence="2 5" id="KW-0456">Lyase</keyword>
<evidence type="ECO:0000313" key="6">
    <source>
        <dbReference type="Proteomes" id="UP000029579"/>
    </source>
</evidence>
<evidence type="ECO:0000259" key="3">
    <source>
        <dbReference type="Pfam" id="PF04295"/>
    </source>
</evidence>
<accession>A0A095X4I9</accession>
<name>A0A095X4I9_9FIRM</name>
<dbReference type="eggNOG" id="COG2721">
    <property type="taxonomic scope" value="Bacteria"/>
</dbReference>
<dbReference type="GO" id="GO:0046392">
    <property type="term" value="P:galactarate catabolic process"/>
    <property type="evidence" value="ECO:0007669"/>
    <property type="project" value="TreeGrafter"/>
</dbReference>
<comment type="similarity">
    <text evidence="1">Belongs to the UxaA family.</text>
</comment>
<dbReference type="EC" id="4.2.1.42" evidence="5"/>
<dbReference type="RefSeq" id="WP_037326501.1">
    <property type="nucleotide sequence ID" value="NZ_JRMW01000021.1"/>
</dbReference>
<dbReference type="Pfam" id="PF20629">
    <property type="entry name" value="GD_AH_C"/>
    <property type="match status" value="1"/>
</dbReference>
<dbReference type="AlphaFoldDB" id="A0A095X4I9"/>
<feature type="domain" description="D-galactarate/Altronate dehydratase second" evidence="3">
    <location>
        <begin position="113"/>
        <end position="249"/>
    </location>
</feature>
<dbReference type="OrthoDB" id="9804574at2"/>
<comment type="caution">
    <text evidence="5">The sequence shown here is derived from an EMBL/GenBank/DDBJ whole genome shotgun (WGS) entry which is preliminary data.</text>
</comment>